<feature type="domain" description="Peptidase S1" evidence="3">
    <location>
        <begin position="122"/>
        <end position="250"/>
    </location>
</feature>
<evidence type="ECO:0000256" key="1">
    <source>
        <dbReference type="ARBA" id="ARBA00022737"/>
    </source>
</evidence>
<dbReference type="InterPro" id="IPR043504">
    <property type="entry name" value="Peptidase_S1_PA_chymotrypsin"/>
</dbReference>
<keyword evidence="4" id="KW-1185">Reference proteome</keyword>
<evidence type="ECO:0000259" key="2">
    <source>
        <dbReference type="Pfam" id="PF00024"/>
    </source>
</evidence>
<organism evidence="4 5">
    <name type="scientific">Romanomermis culicivorax</name>
    <name type="common">Nematode worm</name>
    <dbReference type="NCBI Taxonomy" id="13658"/>
    <lineage>
        <taxon>Eukaryota</taxon>
        <taxon>Metazoa</taxon>
        <taxon>Ecdysozoa</taxon>
        <taxon>Nematoda</taxon>
        <taxon>Enoplea</taxon>
        <taxon>Dorylaimia</taxon>
        <taxon>Mermithida</taxon>
        <taxon>Mermithoidea</taxon>
        <taxon>Mermithidae</taxon>
        <taxon>Romanomermis</taxon>
    </lineage>
</organism>
<keyword evidence="1" id="KW-0677">Repeat</keyword>
<dbReference type="InterPro" id="IPR003609">
    <property type="entry name" value="Pan_app"/>
</dbReference>
<proteinExistence type="predicted"/>
<accession>A0A915I0G7</accession>
<evidence type="ECO:0000313" key="4">
    <source>
        <dbReference type="Proteomes" id="UP000887565"/>
    </source>
</evidence>
<dbReference type="Pfam" id="PF00024">
    <property type="entry name" value="PAN_1"/>
    <property type="match status" value="1"/>
</dbReference>
<name>A0A915I0G7_ROMCU</name>
<dbReference type="GO" id="GO:0004252">
    <property type="term" value="F:serine-type endopeptidase activity"/>
    <property type="evidence" value="ECO:0007669"/>
    <property type="project" value="InterPro"/>
</dbReference>
<dbReference type="Gene3D" id="2.40.10.10">
    <property type="entry name" value="Trypsin-like serine proteases"/>
    <property type="match status" value="1"/>
</dbReference>
<dbReference type="SUPFAM" id="SSF57414">
    <property type="entry name" value="Hairpin loop containing domain-like"/>
    <property type="match status" value="1"/>
</dbReference>
<dbReference type="AlphaFoldDB" id="A0A915I0G7"/>
<reference evidence="5" key="1">
    <citation type="submission" date="2022-11" db="UniProtKB">
        <authorList>
            <consortium name="WormBaseParasite"/>
        </authorList>
    </citation>
    <scope>IDENTIFICATION</scope>
</reference>
<dbReference type="InterPro" id="IPR009003">
    <property type="entry name" value="Peptidase_S1_PA"/>
</dbReference>
<dbReference type="InterPro" id="IPR001254">
    <property type="entry name" value="Trypsin_dom"/>
</dbReference>
<feature type="domain" description="Apple" evidence="2">
    <location>
        <begin position="34"/>
        <end position="67"/>
    </location>
</feature>
<dbReference type="GO" id="GO:0006508">
    <property type="term" value="P:proteolysis"/>
    <property type="evidence" value="ECO:0007669"/>
    <property type="project" value="InterPro"/>
</dbReference>
<evidence type="ECO:0000259" key="3">
    <source>
        <dbReference type="Pfam" id="PF00089"/>
    </source>
</evidence>
<sequence>MANTEPPTISVGQISYDRTKIDGFHLADILGYIVTSNIQECMAACHAYSSCKALNYIESNGWCVLTQTACKHQAEIWNNPDVGSVHVYFITGPNSDVEEHKPKNNGSRSLVQPGIAQVFEDEHHGFPWMVQANNCSAILMPKTMDFSLLSIRLGNKDGRAILGSYNAIIPEDTELYLKVSQVAVHGQDNIVIAQLTHAVEFNDYIRPVAIPIKPKPSFPDKCKVVGWLNDIKSSVESANLQILNVTDTDTSGPCLYSKDREVEKLNVLNAA</sequence>
<dbReference type="Pfam" id="PF00089">
    <property type="entry name" value="Trypsin"/>
    <property type="match status" value="1"/>
</dbReference>
<evidence type="ECO:0000313" key="5">
    <source>
        <dbReference type="WBParaSite" id="nRc.2.0.1.t07621-RA"/>
    </source>
</evidence>
<dbReference type="SUPFAM" id="SSF50494">
    <property type="entry name" value="Trypsin-like serine proteases"/>
    <property type="match status" value="1"/>
</dbReference>
<dbReference type="Proteomes" id="UP000887565">
    <property type="component" value="Unplaced"/>
</dbReference>
<dbReference type="WBParaSite" id="nRc.2.0.1.t07621-RA">
    <property type="protein sequence ID" value="nRc.2.0.1.t07621-RA"/>
    <property type="gene ID" value="nRc.2.0.1.g07621"/>
</dbReference>
<protein>
    <submittedName>
        <fullName evidence="5">Peptidase S1 domain-containing protein</fullName>
    </submittedName>
</protein>